<comment type="similarity">
    <text evidence="2 9">Belongs to the RecN family.</text>
</comment>
<dbReference type="Gene3D" id="3.40.50.300">
    <property type="entry name" value="P-loop containing nucleotide triphosphate hydrolases"/>
    <property type="match status" value="2"/>
</dbReference>
<dbReference type="PANTHER" id="PTHR11059:SF0">
    <property type="entry name" value="DNA REPAIR PROTEIN RECN"/>
    <property type="match status" value="1"/>
</dbReference>
<dbReference type="SUPFAM" id="SSF52540">
    <property type="entry name" value="P-loop containing nucleoside triphosphate hydrolases"/>
    <property type="match status" value="2"/>
</dbReference>
<dbReference type="InterPro" id="IPR027417">
    <property type="entry name" value="P-loop_NTPase"/>
</dbReference>
<dbReference type="Pfam" id="PF02463">
    <property type="entry name" value="SMC_N"/>
    <property type="match status" value="1"/>
</dbReference>
<evidence type="ECO:0000256" key="9">
    <source>
        <dbReference type="PIRNR" id="PIRNR003128"/>
    </source>
</evidence>
<keyword evidence="5 9" id="KW-0227">DNA damage</keyword>
<dbReference type="PIRSF" id="PIRSF003128">
    <property type="entry name" value="RecN"/>
    <property type="match status" value="1"/>
</dbReference>
<dbReference type="InterPro" id="IPR004604">
    <property type="entry name" value="DNA_recomb/repair_RecN"/>
</dbReference>
<evidence type="ECO:0000256" key="2">
    <source>
        <dbReference type="ARBA" id="ARBA00009441"/>
    </source>
</evidence>
<dbReference type="GO" id="GO:0006281">
    <property type="term" value="P:DNA repair"/>
    <property type="evidence" value="ECO:0007669"/>
    <property type="project" value="UniProtKB-KW"/>
</dbReference>
<dbReference type="AlphaFoldDB" id="A0A6J4U821"/>
<keyword evidence="4" id="KW-0547">Nucleotide-binding</keyword>
<dbReference type="PANTHER" id="PTHR11059">
    <property type="entry name" value="DNA REPAIR PROTEIN RECN"/>
    <property type="match status" value="1"/>
</dbReference>
<evidence type="ECO:0000256" key="5">
    <source>
        <dbReference type="ARBA" id="ARBA00022763"/>
    </source>
</evidence>
<evidence type="ECO:0000313" key="11">
    <source>
        <dbReference type="EMBL" id="CAA9541394.1"/>
    </source>
</evidence>
<dbReference type="GO" id="GO:0006310">
    <property type="term" value="P:DNA recombination"/>
    <property type="evidence" value="ECO:0007669"/>
    <property type="project" value="InterPro"/>
</dbReference>
<proteinExistence type="inferred from homology"/>
<keyword evidence="6" id="KW-0067">ATP-binding</keyword>
<sequence length="597" mass="62901">MLLELAITDFAIIDELRVTFEPGFNALTGETGAGKSILIDALGAVLGDRVGADAVRTGARSARVEATFDVAALLDRPDLAATLDDLGIEPEDGLLIVRREIAAAGRSTARVNGRAATAGMLSRVGARLVDVHGQSDHLSLLRPGEHLEMVDRYAGTLPDREALSGLVRELSGVSARIAEIAGNARERAQRLDLLRFQAAEIAGAALQPGEEDDLLAERSVLANAERLATDAATAYALIAGDDDAFDPGAMPALSALQQASAQLAGIAATDETMAPTAERAAELVVLLQDISTETRVYRDRIEADPARLNAIEDRLDILKGLKRKYGATIEDVIALGAEVQRELESLTGGEAGVEGMRERETALLAEIGRRVTALSAARREAGERLARRVEAAIAELNMGRARFAVSVTQTDAADGAPFTDDRGVQRHVAVDATGADRVEFMIAPNAGEALKPLGRVASGGETARLMLALKSILSAADATPTLVFDEVDVGVGGRSGQVVGEKLWSLAEDHQVLVITHLPQIAAFANAHFRIAKGERAGRVVSDVAAIADDDRVDELAAMLDGLPVTDAARANARAMLDRVGTWKATHATRPEPLAIG</sequence>
<dbReference type="GO" id="GO:0009432">
    <property type="term" value="P:SOS response"/>
    <property type="evidence" value="ECO:0007669"/>
    <property type="project" value="TreeGrafter"/>
</dbReference>
<evidence type="ECO:0000256" key="3">
    <source>
        <dbReference type="ARBA" id="ARBA00021315"/>
    </source>
</evidence>
<organism evidence="11">
    <name type="scientific">uncultured Thermomicrobiales bacterium</name>
    <dbReference type="NCBI Taxonomy" id="1645740"/>
    <lineage>
        <taxon>Bacteria</taxon>
        <taxon>Pseudomonadati</taxon>
        <taxon>Thermomicrobiota</taxon>
        <taxon>Thermomicrobia</taxon>
        <taxon>Thermomicrobiales</taxon>
        <taxon>environmental samples</taxon>
    </lineage>
</organism>
<dbReference type="CDD" id="cd03241">
    <property type="entry name" value="ABC_RecN"/>
    <property type="match status" value="2"/>
</dbReference>
<protein>
    <recommendedName>
        <fullName evidence="3 9">DNA repair protein RecN</fullName>
    </recommendedName>
    <alternativeName>
        <fullName evidence="8 9">Recombination protein N</fullName>
    </alternativeName>
</protein>
<dbReference type="FunFam" id="3.40.50.300:FF:000319">
    <property type="entry name" value="DNA repair protein RecN"/>
    <property type="match status" value="1"/>
</dbReference>
<dbReference type="EMBL" id="CADCWE010000123">
    <property type="protein sequence ID" value="CAA9541394.1"/>
    <property type="molecule type" value="Genomic_DNA"/>
</dbReference>
<reference evidence="11" key="1">
    <citation type="submission" date="2020-02" db="EMBL/GenBank/DDBJ databases">
        <authorList>
            <person name="Meier V. D."/>
        </authorList>
    </citation>
    <scope>NUCLEOTIDE SEQUENCE</scope>
    <source>
        <strain evidence="11">AVDCRST_MAG73</strain>
    </source>
</reference>
<evidence type="ECO:0000256" key="7">
    <source>
        <dbReference type="ARBA" id="ARBA00023204"/>
    </source>
</evidence>
<comment type="function">
    <text evidence="1 9">May be involved in recombinational repair of damaged DNA.</text>
</comment>
<dbReference type="GO" id="GO:0005524">
    <property type="term" value="F:ATP binding"/>
    <property type="evidence" value="ECO:0007669"/>
    <property type="project" value="UniProtKB-KW"/>
</dbReference>
<evidence type="ECO:0000259" key="10">
    <source>
        <dbReference type="Pfam" id="PF02463"/>
    </source>
</evidence>
<dbReference type="NCBIfam" id="TIGR00634">
    <property type="entry name" value="recN"/>
    <property type="match status" value="1"/>
</dbReference>
<gene>
    <name evidence="11" type="ORF">AVDCRST_MAG73-1968</name>
</gene>
<feature type="domain" description="RecF/RecN/SMC N-terminal" evidence="10">
    <location>
        <begin position="2"/>
        <end position="534"/>
    </location>
</feature>
<dbReference type="FunFam" id="3.40.50.300:FF:000356">
    <property type="entry name" value="DNA repair protein RecN"/>
    <property type="match status" value="1"/>
</dbReference>
<dbReference type="GO" id="GO:0043590">
    <property type="term" value="C:bacterial nucleoid"/>
    <property type="evidence" value="ECO:0007669"/>
    <property type="project" value="TreeGrafter"/>
</dbReference>
<keyword evidence="7 9" id="KW-0234">DNA repair</keyword>
<accession>A0A6J4U821</accession>
<evidence type="ECO:0000256" key="6">
    <source>
        <dbReference type="ARBA" id="ARBA00022840"/>
    </source>
</evidence>
<evidence type="ECO:0000256" key="8">
    <source>
        <dbReference type="ARBA" id="ARBA00033408"/>
    </source>
</evidence>
<dbReference type="InterPro" id="IPR003395">
    <property type="entry name" value="RecF/RecN/SMC_N"/>
</dbReference>
<evidence type="ECO:0000256" key="1">
    <source>
        <dbReference type="ARBA" id="ARBA00003618"/>
    </source>
</evidence>
<evidence type="ECO:0000256" key="4">
    <source>
        <dbReference type="ARBA" id="ARBA00022741"/>
    </source>
</evidence>
<name>A0A6J4U821_9BACT</name>